<name>A0A1F5L502_PENAI</name>
<feature type="compositionally biased region" description="Low complexity" evidence="1">
    <location>
        <begin position="93"/>
        <end position="107"/>
    </location>
</feature>
<reference evidence="2 3" key="1">
    <citation type="journal article" date="2016" name="Sci. Rep.">
        <title>Penicillium arizonense, a new, genome sequenced fungal species, reveals a high chemical diversity in secreted metabolites.</title>
        <authorList>
            <person name="Grijseels S."/>
            <person name="Nielsen J.C."/>
            <person name="Randelovic M."/>
            <person name="Nielsen J."/>
            <person name="Nielsen K.F."/>
            <person name="Workman M."/>
            <person name="Frisvad J.C."/>
        </authorList>
    </citation>
    <scope>NUCLEOTIDE SEQUENCE [LARGE SCALE GENOMIC DNA]</scope>
    <source>
        <strain evidence="2 3">CBS 141311</strain>
    </source>
</reference>
<sequence>MSTARFAPILRTRVVAPTPGFQAIRSISATASYNKGPIDATKDTLKKADRTVSDAAVKGINQGEKAAHTIKEAVGAGTQQAKAKGEEAKGDAAKVAGQGQGKAAEALGEAKGKTKEAMGTVEGKAKEAKNRM</sequence>
<evidence type="ECO:0000256" key="1">
    <source>
        <dbReference type="SAM" id="MobiDB-lite"/>
    </source>
</evidence>
<comment type="caution">
    <text evidence="2">The sequence shown here is derived from an EMBL/GenBank/DDBJ whole genome shotgun (WGS) entry which is preliminary data.</text>
</comment>
<gene>
    <name evidence="2" type="ORF">PENARI_c032G04455</name>
</gene>
<dbReference type="AlphaFoldDB" id="A0A1F5L502"/>
<dbReference type="STRING" id="1835702.A0A1F5L502"/>
<feature type="region of interest" description="Disordered" evidence="1">
    <location>
        <begin position="83"/>
        <end position="132"/>
    </location>
</feature>
<organism evidence="2 3">
    <name type="scientific">Penicillium arizonense</name>
    <dbReference type="NCBI Taxonomy" id="1835702"/>
    <lineage>
        <taxon>Eukaryota</taxon>
        <taxon>Fungi</taxon>
        <taxon>Dikarya</taxon>
        <taxon>Ascomycota</taxon>
        <taxon>Pezizomycotina</taxon>
        <taxon>Eurotiomycetes</taxon>
        <taxon>Eurotiomycetidae</taxon>
        <taxon>Eurotiales</taxon>
        <taxon>Aspergillaceae</taxon>
        <taxon>Penicillium</taxon>
    </lineage>
</organism>
<accession>A0A1F5L502</accession>
<dbReference type="GeneID" id="34581299"/>
<feature type="compositionally biased region" description="Basic and acidic residues" evidence="1">
    <location>
        <begin position="123"/>
        <end position="132"/>
    </location>
</feature>
<dbReference type="Proteomes" id="UP000177622">
    <property type="component" value="Unassembled WGS sequence"/>
</dbReference>
<evidence type="ECO:0000313" key="2">
    <source>
        <dbReference type="EMBL" id="OGE48126.1"/>
    </source>
</evidence>
<evidence type="ECO:0008006" key="4">
    <source>
        <dbReference type="Google" id="ProtNLM"/>
    </source>
</evidence>
<dbReference type="OrthoDB" id="4023585at2759"/>
<dbReference type="RefSeq" id="XP_022483582.1">
    <property type="nucleotide sequence ID" value="XM_022636565.1"/>
</dbReference>
<evidence type="ECO:0000313" key="3">
    <source>
        <dbReference type="Proteomes" id="UP000177622"/>
    </source>
</evidence>
<protein>
    <recommendedName>
        <fullName evidence="4">LEA domain protein</fullName>
    </recommendedName>
</protein>
<feature type="compositionally biased region" description="Basic and acidic residues" evidence="1">
    <location>
        <begin position="83"/>
        <end position="92"/>
    </location>
</feature>
<keyword evidence="3" id="KW-1185">Reference proteome</keyword>
<proteinExistence type="predicted"/>
<dbReference type="EMBL" id="LXJU01000032">
    <property type="protein sequence ID" value="OGE48126.1"/>
    <property type="molecule type" value="Genomic_DNA"/>
</dbReference>